<proteinExistence type="predicted"/>
<name>A0A015M332_RHIIW</name>
<comment type="caution">
    <text evidence="2">The sequence shown here is derived from an EMBL/GenBank/DDBJ whole genome shotgun (WGS) entry which is preliminary data.</text>
</comment>
<dbReference type="Proteomes" id="UP000022910">
    <property type="component" value="Unassembled WGS sequence"/>
</dbReference>
<feature type="compositionally biased region" description="Acidic residues" evidence="1">
    <location>
        <begin position="105"/>
        <end position="118"/>
    </location>
</feature>
<evidence type="ECO:0000256" key="1">
    <source>
        <dbReference type="SAM" id="MobiDB-lite"/>
    </source>
</evidence>
<evidence type="ECO:0000313" key="2">
    <source>
        <dbReference type="EMBL" id="EXX61213.1"/>
    </source>
</evidence>
<dbReference type="EMBL" id="JEMT01025793">
    <property type="protein sequence ID" value="EXX61213.1"/>
    <property type="molecule type" value="Genomic_DNA"/>
</dbReference>
<accession>A0A015M332</accession>
<dbReference type="AlphaFoldDB" id="A0A015M332"/>
<sequence>MDLYISREYGSRYPAQQMLTSPIYINKPKEIEEQEREKRQYRCRKNLWELPFSLHTFYELLFPDFTATDSDGEIIITKFFKHHKVMRNLDLSEYYDSEYTETESECSSSEDESEDEEVAYNNNAPPPIIMGTADTPNDFVTAFNDYLRQADGAQNIISAFL</sequence>
<organism evidence="2 3">
    <name type="scientific">Rhizophagus irregularis (strain DAOM 197198w)</name>
    <name type="common">Glomus intraradices</name>
    <dbReference type="NCBI Taxonomy" id="1432141"/>
    <lineage>
        <taxon>Eukaryota</taxon>
        <taxon>Fungi</taxon>
        <taxon>Fungi incertae sedis</taxon>
        <taxon>Mucoromycota</taxon>
        <taxon>Glomeromycotina</taxon>
        <taxon>Glomeromycetes</taxon>
        <taxon>Glomerales</taxon>
        <taxon>Glomeraceae</taxon>
        <taxon>Rhizophagus</taxon>
    </lineage>
</organism>
<dbReference type="OrthoDB" id="2403661at2759"/>
<dbReference type="HOGENOM" id="CLU_1644652_0_0_1"/>
<reference evidence="2 3" key="1">
    <citation type="submission" date="2014-02" db="EMBL/GenBank/DDBJ databases">
        <title>Single nucleus genome sequencing reveals high similarity among nuclei of an endomycorrhizal fungus.</title>
        <authorList>
            <person name="Lin K."/>
            <person name="Geurts R."/>
            <person name="Zhang Z."/>
            <person name="Limpens E."/>
            <person name="Saunders D.G."/>
            <person name="Mu D."/>
            <person name="Pang E."/>
            <person name="Cao H."/>
            <person name="Cha H."/>
            <person name="Lin T."/>
            <person name="Zhou Q."/>
            <person name="Shang Y."/>
            <person name="Li Y."/>
            <person name="Ivanov S."/>
            <person name="Sharma T."/>
            <person name="Velzen R.V."/>
            <person name="Ruijter N.D."/>
            <person name="Aanen D.K."/>
            <person name="Win J."/>
            <person name="Kamoun S."/>
            <person name="Bisseling T."/>
            <person name="Huang S."/>
        </authorList>
    </citation>
    <scope>NUCLEOTIDE SEQUENCE [LARGE SCALE GENOMIC DNA]</scope>
    <source>
        <strain evidence="3">DAOM197198w</strain>
    </source>
</reference>
<evidence type="ECO:0000313" key="3">
    <source>
        <dbReference type="Proteomes" id="UP000022910"/>
    </source>
</evidence>
<protein>
    <submittedName>
        <fullName evidence="2">Uncharacterized protein</fullName>
    </submittedName>
</protein>
<gene>
    <name evidence="2" type="ORF">RirG_173260</name>
</gene>
<keyword evidence="3" id="KW-1185">Reference proteome</keyword>
<feature type="region of interest" description="Disordered" evidence="1">
    <location>
        <begin position="105"/>
        <end position="127"/>
    </location>
</feature>